<sequence length="74" mass="7860">MHATAPLACGQAMIVAGYAVRFVPDMTLVADLAKAHTSGKPDEKLTHFAMPKLLIVDAVVVTAILESLTHQVHP</sequence>
<dbReference type="Pfam" id="PF01695">
    <property type="entry name" value="IstB_IS21"/>
    <property type="match status" value="1"/>
</dbReference>
<gene>
    <name evidence="2" type="ORF">OCH239_13765</name>
</gene>
<dbReference type="GO" id="GO:0005524">
    <property type="term" value="F:ATP binding"/>
    <property type="evidence" value="ECO:0007669"/>
    <property type="project" value="InterPro"/>
</dbReference>
<name>X7EIC9_9RHOB</name>
<dbReference type="RefSeq" id="WP_037259637.1">
    <property type="nucleotide sequence ID" value="NZ_JALZ01000004.1"/>
</dbReference>
<feature type="domain" description="IstB-like ATP-binding" evidence="1">
    <location>
        <begin position="7"/>
        <end position="59"/>
    </location>
</feature>
<dbReference type="InterPro" id="IPR002611">
    <property type="entry name" value="IstB_ATP-bd"/>
</dbReference>
<dbReference type="AlphaFoldDB" id="X7EIC9"/>
<keyword evidence="3" id="KW-1185">Reference proteome</keyword>
<dbReference type="eggNOG" id="COG1484">
    <property type="taxonomic scope" value="Bacteria"/>
</dbReference>
<comment type="caution">
    <text evidence="2">The sequence shown here is derived from an EMBL/GenBank/DDBJ whole genome shotgun (WGS) entry which is preliminary data.</text>
</comment>
<reference evidence="2 3" key="1">
    <citation type="submission" date="2014-01" db="EMBL/GenBank/DDBJ databases">
        <title>Roseivivax halodurans JCM 10272 Genome Sequencing.</title>
        <authorList>
            <person name="Lai Q."/>
            <person name="Li G."/>
            <person name="Shao Z."/>
        </authorList>
    </citation>
    <scope>NUCLEOTIDE SEQUENCE [LARGE SCALE GENOMIC DNA]</scope>
    <source>
        <strain evidence="2 3">JCM 10272</strain>
    </source>
</reference>
<proteinExistence type="predicted"/>
<organism evidence="2 3">
    <name type="scientific">Roseivivax halodurans JCM 10272</name>
    <dbReference type="NCBI Taxonomy" id="1449350"/>
    <lineage>
        <taxon>Bacteria</taxon>
        <taxon>Pseudomonadati</taxon>
        <taxon>Pseudomonadota</taxon>
        <taxon>Alphaproteobacteria</taxon>
        <taxon>Rhodobacterales</taxon>
        <taxon>Roseobacteraceae</taxon>
        <taxon>Roseivivax</taxon>
    </lineage>
</organism>
<dbReference type="EMBL" id="JALZ01000004">
    <property type="protein sequence ID" value="ETX15687.1"/>
    <property type="molecule type" value="Genomic_DNA"/>
</dbReference>
<evidence type="ECO:0000313" key="3">
    <source>
        <dbReference type="Proteomes" id="UP000022447"/>
    </source>
</evidence>
<dbReference type="Proteomes" id="UP000022447">
    <property type="component" value="Unassembled WGS sequence"/>
</dbReference>
<evidence type="ECO:0000259" key="1">
    <source>
        <dbReference type="Pfam" id="PF01695"/>
    </source>
</evidence>
<evidence type="ECO:0000313" key="2">
    <source>
        <dbReference type="EMBL" id="ETX15687.1"/>
    </source>
</evidence>
<dbReference type="STRING" id="1449350.OCH239_13765"/>
<protein>
    <recommendedName>
        <fullName evidence="1">IstB-like ATP-binding domain-containing protein</fullName>
    </recommendedName>
</protein>
<accession>X7EIC9</accession>